<dbReference type="RefSeq" id="WP_108604449.1">
    <property type="nucleotide sequence ID" value="NZ_CP026604.1"/>
</dbReference>
<dbReference type="OrthoDB" id="9783391at2"/>
<dbReference type="KEGG" id="cate:C2869_19135"/>
<dbReference type="AlphaFoldDB" id="A0A2S0VVZ5"/>
<dbReference type="PANTHER" id="PTHR37528:SF1">
    <property type="entry name" value="UPF0149 PROTEIN YGFB"/>
    <property type="match status" value="1"/>
</dbReference>
<dbReference type="InterPro" id="IPR011978">
    <property type="entry name" value="YgfB-like"/>
</dbReference>
<dbReference type="GO" id="GO:0005829">
    <property type="term" value="C:cytosol"/>
    <property type="evidence" value="ECO:0007669"/>
    <property type="project" value="TreeGrafter"/>
</dbReference>
<evidence type="ECO:0000313" key="2">
    <source>
        <dbReference type="EMBL" id="AWB68389.1"/>
    </source>
</evidence>
<protein>
    <recommendedName>
        <fullName evidence="4">YecA family protein</fullName>
    </recommendedName>
</protein>
<name>A0A2S0VVZ5_9ALTE</name>
<dbReference type="Pfam" id="PF03695">
    <property type="entry name" value="UPF0149"/>
    <property type="match status" value="1"/>
</dbReference>
<keyword evidence="3" id="KW-1185">Reference proteome</keyword>
<gene>
    <name evidence="2" type="ORF">C2869_19135</name>
</gene>
<evidence type="ECO:0008006" key="4">
    <source>
        <dbReference type="Google" id="ProtNLM"/>
    </source>
</evidence>
<sequence length="190" mass="21303">MSDVTLPDYDDFDFLLQNNKLPCSASEVHGILCGSICGGMSEASREWLSIVRDFCLDGESVPEDVVSAMINLYKATFEQLKDGQLAFQIYLPEDDVSLTERAETLIEWLNGFLSSIGVQSVNLQAADEEIREAFQDLVAISKMDTELEETEENFQSFEEIVEYIRITAILCFGEFGDALPEDLPNKPTLH</sequence>
<comment type="similarity">
    <text evidence="1">Belongs to the UPF0149 family.</text>
</comment>
<dbReference type="SUPFAM" id="SSF101327">
    <property type="entry name" value="YgfB-like"/>
    <property type="match status" value="1"/>
</dbReference>
<dbReference type="PANTHER" id="PTHR37528">
    <property type="entry name" value="UPF0149 PROTEIN YGFB"/>
    <property type="match status" value="1"/>
</dbReference>
<organism evidence="2 3">
    <name type="scientific">Saccharobesus litoralis</name>
    <dbReference type="NCBI Taxonomy" id="2172099"/>
    <lineage>
        <taxon>Bacteria</taxon>
        <taxon>Pseudomonadati</taxon>
        <taxon>Pseudomonadota</taxon>
        <taxon>Gammaproteobacteria</taxon>
        <taxon>Alteromonadales</taxon>
        <taxon>Alteromonadaceae</taxon>
        <taxon>Saccharobesus</taxon>
    </lineage>
</organism>
<dbReference type="Proteomes" id="UP000244441">
    <property type="component" value="Chromosome"/>
</dbReference>
<dbReference type="NCBIfam" id="TIGR02292">
    <property type="entry name" value="ygfB_yecA"/>
    <property type="match status" value="1"/>
</dbReference>
<proteinExistence type="inferred from homology"/>
<evidence type="ECO:0000313" key="3">
    <source>
        <dbReference type="Proteomes" id="UP000244441"/>
    </source>
</evidence>
<dbReference type="EMBL" id="CP026604">
    <property type="protein sequence ID" value="AWB68389.1"/>
    <property type="molecule type" value="Genomic_DNA"/>
</dbReference>
<accession>A0A2S0VVZ5</accession>
<reference evidence="2 3" key="1">
    <citation type="submission" date="2018-01" db="EMBL/GenBank/DDBJ databases">
        <title>Genome sequence of a Cantenovulum-like bacteria.</title>
        <authorList>
            <person name="Tan W.R."/>
            <person name="Lau N.-S."/>
            <person name="Go F."/>
            <person name="Amirul A.-A.A."/>
        </authorList>
    </citation>
    <scope>NUCLEOTIDE SEQUENCE [LARGE SCALE GENOMIC DNA]</scope>
    <source>
        <strain evidence="2 3">CCB-QB4</strain>
    </source>
</reference>
<dbReference type="Gene3D" id="1.20.120.740">
    <property type="entry name" value="YgfB uncharacterised protein family UPF0149, PF03695"/>
    <property type="match status" value="1"/>
</dbReference>
<dbReference type="InterPro" id="IPR036255">
    <property type="entry name" value="YgfB-like_sf"/>
</dbReference>
<evidence type="ECO:0000256" key="1">
    <source>
        <dbReference type="ARBA" id="ARBA00038308"/>
    </source>
</evidence>